<keyword evidence="3" id="KW-1185">Reference proteome</keyword>
<dbReference type="Pfam" id="PF09136">
    <property type="entry name" value="Glucodextran_B"/>
    <property type="match status" value="2"/>
</dbReference>
<evidence type="ECO:0000313" key="2">
    <source>
        <dbReference type="EMBL" id="OCT16481.1"/>
    </source>
</evidence>
<accession>A0A1C1A7E3</accession>
<dbReference type="Pfam" id="PF00395">
    <property type="entry name" value="SLH"/>
    <property type="match status" value="2"/>
</dbReference>
<keyword evidence="2" id="KW-0067">ATP-binding</keyword>
<proteinExistence type="predicted"/>
<dbReference type="Gene3D" id="2.60.40.10">
    <property type="entry name" value="Immunoglobulins"/>
    <property type="match status" value="5"/>
</dbReference>
<dbReference type="PANTHER" id="PTHR43308:SF5">
    <property type="entry name" value="S-LAYER PROTEIN _ PEPTIDOGLYCAN ENDO-BETA-N-ACETYLGLUCOSAMINIDASE"/>
    <property type="match status" value="1"/>
</dbReference>
<feature type="domain" description="SLH" evidence="1">
    <location>
        <begin position="94"/>
        <end position="155"/>
    </location>
</feature>
<protein>
    <submittedName>
        <fullName evidence="2">ABC transporter ATP-binding protein</fullName>
    </submittedName>
</protein>
<evidence type="ECO:0000259" key="1">
    <source>
        <dbReference type="PROSITE" id="PS51272"/>
    </source>
</evidence>
<organism evidence="2 3">
    <name type="scientific">Paenibacillus pectinilyticus</name>
    <dbReference type="NCBI Taxonomy" id="512399"/>
    <lineage>
        <taxon>Bacteria</taxon>
        <taxon>Bacillati</taxon>
        <taxon>Bacillota</taxon>
        <taxon>Bacilli</taxon>
        <taxon>Bacillales</taxon>
        <taxon>Paenibacillaceae</taxon>
        <taxon>Paenibacillus</taxon>
    </lineage>
</organism>
<name>A0A1C1A7E3_9BACL</name>
<dbReference type="STRING" id="512399.A8709_01995"/>
<keyword evidence="2" id="KW-0547">Nucleotide-binding</keyword>
<feature type="domain" description="SLH" evidence="1">
    <location>
        <begin position="29"/>
        <end position="92"/>
    </location>
</feature>
<comment type="caution">
    <text evidence="2">The sequence shown here is derived from an EMBL/GenBank/DDBJ whole genome shotgun (WGS) entry which is preliminary data.</text>
</comment>
<dbReference type="GO" id="GO:0005524">
    <property type="term" value="F:ATP binding"/>
    <property type="evidence" value="ECO:0007669"/>
    <property type="project" value="UniProtKB-KW"/>
</dbReference>
<dbReference type="AlphaFoldDB" id="A0A1C1A7E3"/>
<dbReference type="EMBL" id="LYPC01000011">
    <property type="protein sequence ID" value="OCT16481.1"/>
    <property type="molecule type" value="Genomic_DNA"/>
</dbReference>
<reference evidence="3" key="1">
    <citation type="submission" date="2016-05" db="EMBL/GenBank/DDBJ databases">
        <title>Paenibacillus oryzae. sp. nov., isolated from the rice root.</title>
        <authorList>
            <person name="Zhang J."/>
            <person name="Zhang X."/>
        </authorList>
    </citation>
    <scope>NUCLEOTIDE SEQUENCE [LARGE SCALE GENOMIC DNA]</scope>
    <source>
        <strain evidence="3">KCTC13222</strain>
    </source>
</reference>
<dbReference type="PANTHER" id="PTHR43308">
    <property type="entry name" value="OUTER MEMBRANE PROTEIN ALPHA-RELATED"/>
    <property type="match status" value="1"/>
</dbReference>
<dbReference type="Proteomes" id="UP000093309">
    <property type="component" value="Unassembled WGS sequence"/>
</dbReference>
<feature type="domain" description="SLH" evidence="1">
    <location>
        <begin position="159"/>
        <end position="222"/>
    </location>
</feature>
<dbReference type="InterPro" id="IPR001119">
    <property type="entry name" value="SLH_dom"/>
</dbReference>
<gene>
    <name evidence="2" type="ORF">A8709_01995</name>
</gene>
<dbReference type="InterPro" id="IPR051465">
    <property type="entry name" value="Cell_Envelope_Struct_Comp"/>
</dbReference>
<evidence type="ECO:0000313" key="3">
    <source>
        <dbReference type="Proteomes" id="UP000093309"/>
    </source>
</evidence>
<dbReference type="PROSITE" id="PS51272">
    <property type="entry name" value="SLH"/>
    <property type="match status" value="3"/>
</dbReference>
<dbReference type="InterPro" id="IPR013783">
    <property type="entry name" value="Ig-like_fold"/>
</dbReference>
<sequence length="637" mass="69594">MVALCPTYVALADNTVLQNQAVDGGVINQNITFIDLSSDHWAYQAISDMNKRGFINGYDDKSFKPANPITRQEFAKLIATSFYLDLPSQTAATFADVQSDLWSYKYVEAAKDYLTGYYPPKGKAFFSPDTNATREDVAVALVKVLGFTQKDLQDPDILSYKFRDIDQISYNLRDYVAIATEKSLINGYDDGTFRPEQPITRAEVASLLYRCIKSSSGDQTNGPTLKASVPVNTTDGTYYVSGQTDKNAKVMINDEEAQVDENGQFREGFKLDKEGTYNIVITAKWSNGKSNSITKKIKFEMPGPTLTVDDLPDTTDINTVSVSGSVQDENGRTPTVYLNDKKISTGYSYFSATANLVEGENTLVFKATNSNGKTTTITKQITYSDNGPSLKIDDIPDTTSLSTVSVSGTVQDKNDDQPIVQLNNVKISNGYSYFSKTVDLQEGENILVFKAINKLGKVTTITKRITWTAGGPALKIDDLPEVVTNQSLSVSGTVSDKNDSNPIVRLNNEKISNGYSYFSKTITLKEGANTLVFEATNSVGKKTTITKTVTLKVNGPVLRVNDLPDSVTKSSLDVSGTVSDINDSFPVVYLNNVKISNGYSYFSKTITLQLGANDLVFKATNSIGGTTTVTKSVYYGN</sequence>